<dbReference type="PANTHER" id="PTHR43581">
    <property type="entry name" value="ATP/GTP PHOSPHATASE"/>
    <property type="match status" value="1"/>
</dbReference>
<dbReference type="SMART" id="SM00382">
    <property type="entry name" value="AAA"/>
    <property type="match status" value="1"/>
</dbReference>
<dbReference type="GO" id="GO:0006302">
    <property type="term" value="P:double-strand break repair"/>
    <property type="evidence" value="ECO:0007669"/>
    <property type="project" value="InterPro"/>
</dbReference>
<evidence type="ECO:0000259" key="4">
    <source>
        <dbReference type="SMART" id="SM00382"/>
    </source>
</evidence>
<accession>A0A850LK73</accession>
<dbReference type="GO" id="GO:0016887">
    <property type="term" value="F:ATP hydrolysis activity"/>
    <property type="evidence" value="ECO:0007669"/>
    <property type="project" value="InterPro"/>
</dbReference>
<dbReference type="Pfam" id="PF13289">
    <property type="entry name" value="SIR2_2"/>
    <property type="match status" value="1"/>
</dbReference>
<gene>
    <name evidence="5" type="ORF">HW564_14570</name>
</gene>
<sequence length="986" mass="109132">MRFRVFAVLSFAVLVALAGTGVPQAQSVSEAPYSISRFRLDDFSTPILHRNETASGSLEIFFVVPQFQVPEGKERQFLTEMVDNYWRGLAVVPGSGTAPVGIVSSANSVVLSANNTTMESIKTHSELVWNVESFGDVQVLGEEVAAQDGVSLSLFYQAVPVRVVHRSDTNADPSSITRASNAISLQYRVFDNTKLGALIGGFAGLLAAWVYFYLRTIRRIRDRGRASLRLQELQTRLEKAELRAERLTDQPERQSTSIPPLDVPRPPVPPALLDALADKTAMVAFGSGASAQAGLPTSHELILRLVDRFDTQISDRLRQNIQYATSANEEGVVEPDRFSAIVEALSDQVSRPALIEAVQDIFADMRRNTGFYETLSRIGWSGALSLVWDDMADENFLAANPPFLRLNPEDTDEMRQAIKAGEKLLLRGWGGLTEASGENIVLTFEEFRKLLEERPEFGRQLTLLLQTRTFLFLGLSPISLREYLTALNPYLEVTQGRHFALVPASYENELFVRPLEQYGIELLEYDPAGDHAQVKNFIDDLLQQARNLGQYRQPEEDRANPLAWQPLTRLELENIGPFNTLEIDLPTGRIPNDTAEVHGEPWTIITGENGMGKTVILRAIALVLSASDPLVAARAGSLLKLGKQSGRVTLSVGTRKIEVRLVRDRKVIVTSRQISPLAAGQFLVLGFPALRGAPSGEPAGPRELDEQPPGPQDVYPLVLGSVDDRMLNLKQWIVNVLSAARGGDAKNRRLAETLDSIVSQIMPGGVVGFAPLSEANVLKLSIRTPGDGGVEREVPFEQLSQGMSAIFNWVGVLLQRLHDISGEDEDPSKVAATVIVDEIDVHLHPEWQRRVVTLVKDIFPNVQVIASTHSALIVSSVTADEVRIFRRIDDGEFQLVRPTRETYGRSATDLMQGEALGVQNARTVDFDEKVVEYLDLRKLASRNPDQEDRYQDLRSELQDANWAGISEEPAPVVTAEDIQRLSQKYF</sequence>
<dbReference type="RefSeq" id="WP_011241907.1">
    <property type="nucleotide sequence ID" value="NZ_JABXIY010000041.1"/>
</dbReference>
<evidence type="ECO:0000256" key="2">
    <source>
        <dbReference type="SAM" id="Phobius"/>
    </source>
</evidence>
<dbReference type="Gene3D" id="3.40.50.300">
    <property type="entry name" value="P-loop containing nucleotide triphosphate hydrolases"/>
    <property type="match status" value="2"/>
</dbReference>
<dbReference type="GO" id="GO:0005524">
    <property type="term" value="F:ATP binding"/>
    <property type="evidence" value="ECO:0007669"/>
    <property type="project" value="InterPro"/>
</dbReference>
<evidence type="ECO:0000256" key="3">
    <source>
        <dbReference type="SAM" id="SignalP"/>
    </source>
</evidence>
<keyword evidence="2" id="KW-1133">Transmembrane helix</keyword>
<evidence type="ECO:0000313" key="5">
    <source>
        <dbReference type="EMBL" id="NVK98149.1"/>
    </source>
</evidence>
<name>A0A850LK73_9RHOB</name>
<feature type="region of interest" description="Disordered" evidence="1">
    <location>
        <begin position="245"/>
        <end position="264"/>
    </location>
</feature>
<dbReference type="Proteomes" id="UP000565723">
    <property type="component" value="Unassembled WGS sequence"/>
</dbReference>
<keyword evidence="3" id="KW-0732">Signal</keyword>
<feature type="transmembrane region" description="Helical" evidence="2">
    <location>
        <begin position="195"/>
        <end position="214"/>
    </location>
</feature>
<dbReference type="InterPro" id="IPR051396">
    <property type="entry name" value="Bact_Antivir_Def_Nuclease"/>
</dbReference>
<dbReference type="EMBL" id="JABXIY010000041">
    <property type="protein sequence ID" value="NVK98149.1"/>
    <property type="molecule type" value="Genomic_DNA"/>
</dbReference>
<reference evidence="5 6" key="1">
    <citation type="journal article" date="2020" name="Proc. Natl. Acad. Sci. U.S.A.">
        <title>Ecological drivers of bacterial community assembly in synthetic phycospheres.</title>
        <authorList>
            <person name="Fu H."/>
            <person name="Uchimiya M."/>
            <person name="Gore J."/>
            <person name="Moran M.A."/>
        </authorList>
    </citation>
    <scope>NUCLEOTIDE SEQUENCE [LARGE SCALE GENOMIC DNA]</scope>
    <source>
        <strain evidence="5">HF-Din03</strain>
    </source>
</reference>
<dbReference type="AlphaFoldDB" id="A0A850LK73"/>
<feature type="signal peptide" evidence="3">
    <location>
        <begin position="1"/>
        <end position="18"/>
    </location>
</feature>
<keyword evidence="2" id="KW-0812">Transmembrane</keyword>
<evidence type="ECO:0000256" key="1">
    <source>
        <dbReference type="SAM" id="MobiDB-lite"/>
    </source>
</evidence>
<feature type="domain" description="AAA+ ATPase" evidence="4">
    <location>
        <begin position="599"/>
        <end position="889"/>
    </location>
</feature>
<dbReference type="PANTHER" id="PTHR43581:SF2">
    <property type="entry name" value="EXCINUCLEASE ATPASE SUBUNIT"/>
    <property type="match status" value="1"/>
</dbReference>
<evidence type="ECO:0000313" key="6">
    <source>
        <dbReference type="Proteomes" id="UP000565723"/>
    </source>
</evidence>
<dbReference type="Pfam" id="PF13476">
    <property type="entry name" value="AAA_23"/>
    <property type="match status" value="1"/>
</dbReference>
<dbReference type="InterPro" id="IPR038729">
    <property type="entry name" value="Rad50/SbcC_AAA"/>
</dbReference>
<proteinExistence type="predicted"/>
<protein>
    <submittedName>
        <fullName evidence="5">AAA family ATPase</fullName>
    </submittedName>
</protein>
<dbReference type="InterPro" id="IPR003959">
    <property type="entry name" value="ATPase_AAA_core"/>
</dbReference>
<organism evidence="5 6">
    <name type="scientific">Ruegeria pomeroyi</name>
    <dbReference type="NCBI Taxonomy" id="89184"/>
    <lineage>
        <taxon>Bacteria</taxon>
        <taxon>Pseudomonadati</taxon>
        <taxon>Pseudomonadota</taxon>
        <taxon>Alphaproteobacteria</taxon>
        <taxon>Rhodobacterales</taxon>
        <taxon>Roseobacteraceae</taxon>
        <taxon>Ruegeria</taxon>
    </lineage>
</organism>
<feature type="chain" id="PRO_5033048310" evidence="3">
    <location>
        <begin position="19"/>
        <end position="986"/>
    </location>
</feature>
<keyword evidence="2" id="KW-0472">Membrane</keyword>
<dbReference type="InterPro" id="IPR003593">
    <property type="entry name" value="AAA+_ATPase"/>
</dbReference>
<dbReference type="Pfam" id="PF13304">
    <property type="entry name" value="AAA_21"/>
    <property type="match status" value="1"/>
</dbReference>
<dbReference type="InterPro" id="IPR027417">
    <property type="entry name" value="P-loop_NTPase"/>
</dbReference>
<comment type="caution">
    <text evidence="5">The sequence shown here is derived from an EMBL/GenBank/DDBJ whole genome shotgun (WGS) entry which is preliminary data.</text>
</comment>
<dbReference type="SUPFAM" id="SSF52540">
    <property type="entry name" value="P-loop containing nucleoside triphosphate hydrolases"/>
    <property type="match status" value="1"/>
</dbReference>